<dbReference type="Proteomes" id="UP000216189">
    <property type="component" value="Unassembled WGS sequence"/>
</dbReference>
<feature type="chain" id="PRO_5045186200" description="DUF4878 domain-containing protein" evidence="1">
    <location>
        <begin position="23"/>
        <end position="133"/>
    </location>
</feature>
<protein>
    <recommendedName>
        <fullName evidence="4">DUF4878 domain-containing protein</fullName>
    </recommendedName>
</protein>
<dbReference type="GeneID" id="72480658"/>
<evidence type="ECO:0000313" key="2">
    <source>
        <dbReference type="EMBL" id="OYP53241.1"/>
    </source>
</evidence>
<organism evidence="2 3">
    <name type="scientific">Segatella bryantii</name>
    <name type="common">Prevotella bryantii</name>
    <dbReference type="NCBI Taxonomy" id="77095"/>
    <lineage>
        <taxon>Bacteria</taxon>
        <taxon>Pseudomonadati</taxon>
        <taxon>Bacteroidota</taxon>
        <taxon>Bacteroidia</taxon>
        <taxon>Bacteroidales</taxon>
        <taxon>Prevotellaceae</taxon>
        <taxon>Segatella</taxon>
    </lineage>
</organism>
<accession>A0ABX4EF37</accession>
<sequence length="133" mass="15195">MKKLLMFIILLLSLCAVSCSHEKEEDMGQLAAIAAKGYYDELLQGKYEEFVDATYRRDSIPAVYREQLIANAKMYIGQQNVEHQGIKEVTIANAKADTARRTAQVFLVLNYGDKSNEQIVVPMIQYQGIWKMR</sequence>
<keyword evidence="1" id="KW-0732">Signal</keyword>
<keyword evidence="3" id="KW-1185">Reference proteome</keyword>
<feature type="signal peptide" evidence="1">
    <location>
        <begin position="1"/>
        <end position="22"/>
    </location>
</feature>
<name>A0ABX4EF37_SEGBR</name>
<evidence type="ECO:0008006" key="4">
    <source>
        <dbReference type="Google" id="ProtNLM"/>
    </source>
</evidence>
<dbReference type="EMBL" id="NPJF01000067">
    <property type="protein sequence ID" value="OYP53241.1"/>
    <property type="molecule type" value="Genomic_DNA"/>
</dbReference>
<evidence type="ECO:0000313" key="3">
    <source>
        <dbReference type="Proteomes" id="UP000216189"/>
    </source>
</evidence>
<dbReference type="RefSeq" id="WP_027453624.1">
    <property type="nucleotide sequence ID" value="NZ_BPTR01000001.1"/>
</dbReference>
<proteinExistence type="predicted"/>
<comment type="caution">
    <text evidence="2">The sequence shown here is derived from an EMBL/GenBank/DDBJ whole genome shotgun (WGS) entry which is preliminary data.</text>
</comment>
<reference evidence="2 3" key="1">
    <citation type="submission" date="2017-08" db="EMBL/GenBank/DDBJ databases">
        <title>Comparative genomics of non-oral Prevotella species.</title>
        <authorList>
            <person name="Accetto T."/>
            <person name="Nograsek B."/>
            <person name="Avgustin G."/>
        </authorList>
    </citation>
    <scope>NUCLEOTIDE SEQUENCE [LARGE SCALE GENOMIC DNA]</scope>
    <source>
        <strain evidence="2 3">TC1-1</strain>
    </source>
</reference>
<dbReference type="Gene3D" id="3.10.450.50">
    <property type="match status" value="1"/>
</dbReference>
<gene>
    <name evidence="2" type="ORF">CIK91_13690</name>
</gene>
<evidence type="ECO:0000256" key="1">
    <source>
        <dbReference type="SAM" id="SignalP"/>
    </source>
</evidence>